<dbReference type="InterPro" id="IPR043129">
    <property type="entry name" value="ATPase_NBD"/>
</dbReference>
<dbReference type="Gene3D" id="3.30.420.40">
    <property type="match status" value="2"/>
</dbReference>
<gene>
    <name evidence="2" type="ordered locus">Tola_0221</name>
</gene>
<dbReference type="SUPFAM" id="SSF53067">
    <property type="entry name" value="Actin-like ATPase domain"/>
    <property type="match status" value="1"/>
</dbReference>
<proteinExistence type="inferred from homology"/>
<evidence type="ECO:0000313" key="3">
    <source>
        <dbReference type="Proteomes" id="UP000009073"/>
    </source>
</evidence>
<accession>C4L8I1</accession>
<dbReference type="HOGENOM" id="CLU_036604_13_4_6"/>
<dbReference type="RefSeq" id="WP_012728450.1">
    <property type="nucleotide sequence ID" value="NC_012691.1"/>
</dbReference>
<dbReference type="EMBL" id="CP001616">
    <property type="protein sequence ID" value="ACQ91851.1"/>
    <property type="molecule type" value="Genomic_DNA"/>
</dbReference>
<dbReference type="STRING" id="595494.Tola_0221"/>
<dbReference type="InterPro" id="IPR036388">
    <property type="entry name" value="WH-like_DNA-bd_sf"/>
</dbReference>
<dbReference type="InterPro" id="IPR036390">
    <property type="entry name" value="WH_DNA-bd_sf"/>
</dbReference>
<sequence>MDINGKNRVVNLLRQHSHSRVELAKKTGLVKSSLTKITQQLLNDGIIEEIDVLQPKSRHRSDGRPQTLLQLKPRVNHSICFYVSTENICGNLIDQTNTIIDNYQQIWDLTRPESALSVEFFVDLIKKISIRLCEQNQLSLTEIKIITVATQGKLAQASGTVFYSQLFKDKHFNLTAAITAATGIESKIFNIAYCSSHRIQQLYPQHDSFITVLLGYGVGVGIVIDKQIILGPQGTAPEISHVTYSEHGPLCYCGARGCAETYLTYHAIIGKINKSDPQNFPRDTIAKQLEHINQELSRHNILCEQIIREVGRVLGHVLSQLITIFNIKTVILNGEISVFYPLLKEEIDTYLAGHSDYRYGAGSTHILREPDDNVAFQGLIELTNESYLV</sequence>
<dbReference type="SUPFAM" id="SSF46785">
    <property type="entry name" value="Winged helix' DNA-binding domain"/>
    <property type="match status" value="1"/>
</dbReference>
<dbReference type="Gene3D" id="1.10.10.10">
    <property type="entry name" value="Winged helix-like DNA-binding domain superfamily/Winged helix DNA-binding domain"/>
    <property type="match status" value="1"/>
</dbReference>
<dbReference type="eggNOG" id="COG1940">
    <property type="taxonomic scope" value="Bacteria"/>
</dbReference>
<reference evidence="3" key="1">
    <citation type="submission" date="2009-05" db="EMBL/GenBank/DDBJ databases">
        <title>Complete sequence of Tolumonas auensis DSM 9187.</title>
        <authorList>
            <consortium name="US DOE Joint Genome Institute"/>
            <person name="Lucas S."/>
            <person name="Copeland A."/>
            <person name="Lapidus A."/>
            <person name="Glavina del Rio T."/>
            <person name="Tice H."/>
            <person name="Bruce D."/>
            <person name="Goodwin L."/>
            <person name="Pitluck S."/>
            <person name="Chertkov O."/>
            <person name="Brettin T."/>
            <person name="Detter J.C."/>
            <person name="Han C."/>
            <person name="Larimer F."/>
            <person name="Land M."/>
            <person name="Hauser L."/>
            <person name="Kyrpides N."/>
            <person name="Mikhailova N."/>
            <person name="Spring S."/>
            <person name="Beller H."/>
        </authorList>
    </citation>
    <scope>NUCLEOTIDE SEQUENCE [LARGE SCALE GENOMIC DNA]</scope>
    <source>
        <strain evidence="3">DSM 9187 / TA4</strain>
    </source>
</reference>
<name>C4L8I1_TOLAT</name>
<dbReference type="PANTHER" id="PTHR18964:SF149">
    <property type="entry name" value="BIFUNCTIONAL UDP-N-ACETYLGLUCOSAMINE 2-EPIMERASE_N-ACETYLMANNOSAMINE KINASE"/>
    <property type="match status" value="1"/>
</dbReference>
<dbReference type="AlphaFoldDB" id="C4L8I1"/>
<evidence type="ECO:0000313" key="2">
    <source>
        <dbReference type="EMBL" id="ACQ91851.1"/>
    </source>
</evidence>
<dbReference type="PANTHER" id="PTHR18964">
    <property type="entry name" value="ROK (REPRESSOR, ORF, KINASE) FAMILY"/>
    <property type="match status" value="1"/>
</dbReference>
<protein>
    <submittedName>
        <fullName evidence="2">ROK family protein</fullName>
    </submittedName>
</protein>
<dbReference type="KEGG" id="tau:Tola_0221"/>
<dbReference type="InterPro" id="IPR000600">
    <property type="entry name" value="ROK"/>
</dbReference>
<reference evidence="2 3" key="2">
    <citation type="journal article" date="2011" name="Stand. Genomic Sci.">
        <title>Complete genome sequence of Tolumonas auensis type strain (TA 4).</title>
        <authorList>
            <person name="Chertkov O."/>
            <person name="Copeland A."/>
            <person name="Lucas S."/>
            <person name="Lapidus A."/>
            <person name="Berry K.W."/>
            <person name="Detter J.C."/>
            <person name="Del Rio T.G."/>
            <person name="Hammon N."/>
            <person name="Dalin E."/>
            <person name="Tice H."/>
            <person name="Pitluck S."/>
            <person name="Richardson P."/>
            <person name="Bruce D."/>
            <person name="Goodwin L."/>
            <person name="Han C."/>
            <person name="Tapia R."/>
            <person name="Saunders E."/>
            <person name="Schmutz J."/>
            <person name="Brettin T."/>
            <person name="Larimer F."/>
            <person name="Land M."/>
            <person name="Hauser L."/>
            <person name="Spring S."/>
            <person name="Rohde M."/>
            <person name="Kyrpides N.C."/>
            <person name="Ivanova N."/>
            <person name="Goker M."/>
            <person name="Beller H.R."/>
            <person name="Klenk H.P."/>
            <person name="Woyke T."/>
        </authorList>
    </citation>
    <scope>NUCLEOTIDE SEQUENCE [LARGE SCALE GENOMIC DNA]</scope>
    <source>
        <strain evidence="3">DSM 9187 / TA4</strain>
    </source>
</reference>
<evidence type="ECO:0000256" key="1">
    <source>
        <dbReference type="ARBA" id="ARBA00006479"/>
    </source>
</evidence>
<dbReference type="Proteomes" id="UP000009073">
    <property type="component" value="Chromosome"/>
</dbReference>
<comment type="similarity">
    <text evidence="1">Belongs to the ROK (NagC/XylR) family.</text>
</comment>
<organism evidence="2 3">
    <name type="scientific">Tolumonas auensis (strain DSM 9187 / NBRC 110442 / TA 4)</name>
    <dbReference type="NCBI Taxonomy" id="595494"/>
    <lineage>
        <taxon>Bacteria</taxon>
        <taxon>Pseudomonadati</taxon>
        <taxon>Pseudomonadota</taxon>
        <taxon>Gammaproteobacteria</taxon>
        <taxon>Aeromonadales</taxon>
        <taxon>Aeromonadaceae</taxon>
        <taxon>Tolumonas</taxon>
    </lineage>
</organism>
<dbReference type="OrthoDB" id="9810372at2"/>
<dbReference type="Pfam" id="PF00480">
    <property type="entry name" value="ROK"/>
    <property type="match status" value="1"/>
</dbReference>
<keyword evidence="3" id="KW-1185">Reference proteome</keyword>